<keyword evidence="3" id="KW-1185">Reference proteome</keyword>
<evidence type="ECO:0000313" key="3">
    <source>
        <dbReference type="Proteomes" id="UP000199409"/>
    </source>
</evidence>
<dbReference type="Gene3D" id="3.40.1690.10">
    <property type="entry name" value="secretion proteins EscU"/>
    <property type="match status" value="1"/>
</dbReference>
<name>A0A1H3VN22_9BACT</name>
<evidence type="ECO:0000313" key="2">
    <source>
        <dbReference type="EMBL" id="SDZ76186.1"/>
    </source>
</evidence>
<comment type="similarity">
    <text evidence="1">Belongs to the type III secretion exporter family.</text>
</comment>
<keyword evidence="2" id="KW-0282">Flagellum</keyword>
<dbReference type="GO" id="GO:0009306">
    <property type="term" value="P:protein secretion"/>
    <property type="evidence" value="ECO:0007669"/>
    <property type="project" value="InterPro"/>
</dbReference>
<dbReference type="OrthoDB" id="9807950at2"/>
<proteinExistence type="inferred from homology"/>
<dbReference type="SUPFAM" id="SSF160544">
    <property type="entry name" value="EscU C-terminal domain-like"/>
    <property type="match status" value="1"/>
</dbReference>
<evidence type="ECO:0000256" key="1">
    <source>
        <dbReference type="ARBA" id="ARBA00010690"/>
    </source>
</evidence>
<accession>A0A1H3VN22</accession>
<dbReference type="Proteomes" id="UP000199409">
    <property type="component" value="Unassembled WGS sequence"/>
</dbReference>
<dbReference type="PANTHER" id="PTHR30531">
    <property type="entry name" value="FLAGELLAR BIOSYNTHETIC PROTEIN FLHB"/>
    <property type="match status" value="1"/>
</dbReference>
<dbReference type="PANTHER" id="PTHR30531:SF12">
    <property type="entry name" value="FLAGELLAR BIOSYNTHETIC PROTEIN FLHB"/>
    <property type="match status" value="1"/>
</dbReference>
<dbReference type="RefSeq" id="WP_092344046.1">
    <property type="nucleotide sequence ID" value="NZ_FNQN01000001.1"/>
</dbReference>
<dbReference type="GO" id="GO:0005886">
    <property type="term" value="C:plasma membrane"/>
    <property type="evidence" value="ECO:0007669"/>
    <property type="project" value="TreeGrafter"/>
</dbReference>
<keyword evidence="2" id="KW-0969">Cilium</keyword>
<dbReference type="InterPro" id="IPR006135">
    <property type="entry name" value="T3SS_substrate_exporter"/>
</dbReference>
<gene>
    <name evidence="2" type="ORF">SAMN05660420_00173</name>
</gene>
<dbReference type="Pfam" id="PF01312">
    <property type="entry name" value="Bac_export_2"/>
    <property type="match status" value="1"/>
</dbReference>
<reference evidence="2 3" key="1">
    <citation type="submission" date="2016-10" db="EMBL/GenBank/DDBJ databases">
        <authorList>
            <person name="de Groot N.N."/>
        </authorList>
    </citation>
    <scope>NUCLEOTIDE SEQUENCE [LARGE SCALE GENOMIC DNA]</scope>
    <source>
        <strain evidence="2 3">DSM 7343</strain>
    </source>
</reference>
<dbReference type="InterPro" id="IPR029025">
    <property type="entry name" value="T3SS_substrate_exporter_C"/>
</dbReference>
<protein>
    <submittedName>
        <fullName evidence="2">Flagellar biosynthesis protein</fullName>
    </submittedName>
</protein>
<dbReference type="EMBL" id="FNQN01000001">
    <property type="protein sequence ID" value="SDZ76186.1"/>
    <property type="molecule type" value="Genomic_DNA"/>
</dbReference>
<keyword evidence="2" id="KW-0966">Cell projection</keyword>
<sequence length="95" mass="10367">MIDRDQNKLQAVALRYDRRPTSTPEIVASGSGDLAQQIIAAAKEAGVDIVQDPDLLEVLGRIPVGEEVPAELFQAVAEILAFIYRINGRYATEQS</sequence>
<dbReference type="AlphaFoldDB" id="A0A1H3VN22"/>
<organism evidence="2 3">
    <name type="scientific">Desulfuromusa kysingii</name>
    <dbReference type="NCBI Taxonomy" id="37625"/>
    <lineage>
        <taxon>Bacteria</taxon>
        <taxon>Pseudomonadati</taxon>
        <taxon>Thermodesulfobacteriota</taxon>
        <taxon>Desulfuromonadia</taxon>
        <taxon>Desulfuromonadales</taxon>
        <taxon>Geopsychrobacteraceae</taxon>
        <taxon>Desulfuromusa</taxon>
    </lineage>
</organism>
<dbReference type="STRING" id="37625.SAMN05660420_00173"/>